<evidence type="ECO:0000256" key="8">
    <source>
        <dbReference type="PROSITE-ProRule" id="PRU00169"/>
    </source>
</evidence>
<dbReference type="GO" id="GO:0006355">
    <property type="term" value="P:regulation of DNA-templated transcription"/>
    <property type="evidence" value="ECO:0007669"/>
    <property type="project" value="InterPro"/>
</dbReference>
<dbReference type="GO" id="GO:0000976">
    <property type="term" value="F:transcription cis-regulatory region binding"/>
    <property type="evidence" value="ECO:0007669"/>
    <property type="project" value="TreeGrafter"/>
</dbReference>
<dbReference type="SMART" id="SM00862">
    <property type="entry name" value="Trans_reg_C"/>
    <property type="match status" value="1"/>
</dbReference>
<proteinExistence type="predicted"/>
<feature type="domain" description="Response regulatory" evidence="10">
    <location>
        <begin position="3"/>
        <end position="117"/>
    </location>
</feature>
<dbReference type="PROSITE" id="PS51755">
    <property type="entry name" value="OMPR_PHOB"/>
    <property type="match status" value="1"/>
</dbReference>
<dbReference type="InterPro" id="IPR016032">
    <property type="entry name" value="Sig_transdc_resp-reg_C-effctor"/>
</dbReference>
<dbReference type="SUPFAM" id="SSF52172">
    <property type="entry name" value="CheY-like"/>
    <property type="match status" value="1"/>
</dbReference>
<evidence type="ECO:0000259" key="11">
    <source>
        <dbReference type="PROSITE" id="PS51755"/>
    </source>
</evidence>
<keyword evidence="6" id="KW-0804">Transcription</keyword>
<dbReference type="Pfam" id="PF00486">
    <property type="entry name" value="Trans_reg_C"/>
    <property type="match status" value="1"/>
</dbReference>
<feature type="modified residue" description="4-aspartylphosphate" evidence="8">
    <location>
        <position position="54"/>
    </location>
</feature>
<dbReference type="SMART" id="SM00448">
    <property type="entry name" value="REC"/>
    <property type="match status" value="1"/>
</dbReference>
<dbReference type="GO" id="GO:0005829">
    <property type="term" value="C:cytosol"/>
    <property type="evidence" value="ECO:0007669"/>
    <property type="project" value="TreeGrafter"/>
</dbReference>
<evidence type="ECO:0000256" key="5">
    <source>
        <dbReference type="ARBA" id="ARBA00023125"/>
    </source>
</evidence>
<sequence>MLKILIVEDEKPISDLLKLSLMRAGYSCQCIYDGTAAADLLESGNFSYDLILLDVMLPGVDGFELMEYISPLEIPVIFITAKNSVVDRVRGLKMGADDYIVKPFEIVELLARVEAVLRRNHKIDSFIEIGDLQIDLRSRVVKKAGQEIILTKKEFDILVLFVQNPGAALYRETIYERVWGGDYTGNSRTVDLHVQRLRKKTGWEDHIKAVHKVGYRLEV</sequence>
<evidence type="ECO:0000256" key="1">
    <source>
        <dbReference type="ARBA" id="ARBA00018672"/>
    </source>
</evidence>
<dbReference type="Gene3D" id="3.40.50.2300">
    <property type="match status" value="1"/>
</dbReference>
<gene>
    <name evidence="12" type="ORF">IAA08_02190</name>
</gene>
<dbReference type="InterPro" id="IPR001867">
    <property type="entry name" value="OmpR/PhoB-type_DNA-bd"/>
</dbReference>
<dbReference type="PROSITE" id="PS50110">
    <property type="entry name" value="RESPONSE_REGULATORY"/>
    <property type="match status" value="1"/>
</dbReference>
<evidence type="ECO:0000313" key="12">
    <source>
        <dbReference type="EMBL" id="HIZ06728.1"/>
    </source>
</evidence>
<feature type="domain" description="OmpR/PhoB-type" evidence="11">
    <location>
        <begin position="124"/>
        <end position="219"/>
    </location>
</feature>
<comment type="function">
    <text evidence="7">May play the central regulatory role in sporulation. It may be an element of the effector pathway responsible for the activation of sporulation genes in response to nutritional stress. Spo0A may act in concert with spo0H (a sigma factor) to control the expression of some genes that are critical to the sporulation process.</text>
</comment>
<keyword evidence="2 8" id="KW-0597">Phosphoprotein</keyword>
<reference evidence="12" key="2">
    <citation type="submission" date="2021-04" db="EMBL/GenBank/DDBJ databases">
        <authorList>
            <person name="Gilroy R."/>
        </authorList>
    </citation>
    <scope>NUCLEOTIDE SEQUENCE</scope>
    <source>
        <strain evidence="12">CHK192-9172</strain>
    </source>
</reference>
<evidence type="ECO:0000256" key="7">
    <source>
        <dbReference type="ARBA" id="ARBA00024867"/>
    </source>
</evidence>
<dbReference type="CDD" id="cd00383">
    <property type="entry name" value="trans_reg_C"/>
    <property type="match status" value="1"/>
</dbReference>
<keyword evidence="3" id="KW-0902">Two-component regulatory system</keyword>
<dbReference type="InterPro" id="IPR011006">
    <property type="entry name" value="CheY-like_superfamily"/>
</dbReference>
<dbReference type="SUPFAM" id="SSF46894">
    <property type="entry name" value="C-terminal effector domain of the bipartite response regulators"/>
    <property type="match status" value="1"/>
</dbReference>
<dbReference type="InterPro" id="IPR039420">
    <property type="entry name" value="WalR-like"/>
</dbReference>
<dbReference type="Proteomes" id="UP000824024">
    <property type="component" value="Unassembled WGS sequence"/>
</dbReference>
<dbReference type="Pfam" id="PF00072">
    <property type="entry name" value="Response_reg"/>
    <property type="match status" value="1"/>
</dbReference>
<keyword evidence="4" id="KW-0805">Transcription regulation</keyword>
<keyword evidence="5 9" id="KW-0238">DNA-binding</keyword>
<evidence type="ECO:0000313" key="13">
    <source>
        <dbReference type="Proteomes" id="UP000824024"/>
    </source>
</evidence>
<name>A0A9D2D199_9FIRM</name>
<dbReference type="EMBL" id="DXCH01000059">
    <property type="protein sequence ID" value="HIZ06728.1"/>
    <property type="molecule type" value="Genomic_DNA"/>
</dbReference>
<evidence type="ECO:0000256" key="2">
    <source>
        <dbReference type="ARBA" id="ARBA00022553"/>
    </source>
</evidence>
<dbReference type="AlphaFoldDB" id="A0A9D2D199"/>
<dbReference type="Gene3D" id="6.10.250.690">
    <property type="match status" value="1"/>
</dbReference>
<evidence type="ECO:0000256" key="3">
    <source>
        <dbReference type="ARBA" id="ARBA00023012"/>
    </source>
</evidence>
<evidence type="ECO:0000256" key="6">
    <source>
        <dbReference type="ARBA" id="ARBA00023163"/>
    </source>
</evidence>
<dbReference type="PANTHER" id="PTHR48111:SF40">
    <property type="entry name" value="PHOSPHATE REGULON TRANSCRIPTIONAL REGULATORY PROTEIN PHOB"/>
    <property type="match status" value="1"/>
</dbReference>
<comment type="caution">
    <text evidence="12">The sequence shown here is derived from an EMBL/GenBank/DDBJ whole genome shotgun (WGS) entry which is preliminary data.</text>
</comment>
<accession>A0A9D2D199</accession>
<dbReference type="InterPro" id="IPR001789">
    <property type="entry name" value="Sig_transdc_resp-reg_receiver"/>
</dbReference>
<organism evidence="12 13">
    <name type="scientific">Candidatus Eubacterium avistercoris</name>
    <dbReference type="NCBI Taxonomy" id="2838567"/>
    <lineage>
        <taxon>Bacteria</taxon>
        <taxon>Bacillati</taxon>
        <taxon>Bacillota</taxon>
        <taxon>Clostridia</taxon>
        <taxon>Eubacteriales</taxon>
        <taxon>Eubacteriaceae</taxon>
        <taxon>Eubacterium</taxon>
    </lineage>
</organism>
<dbReference type="PANTHER" id="PTHR48111">
    <property type="entry name" value="REGULATOR OF RPOS"/>
    <property type="match status" value="1"/>
</dbReference>
<dbReference type="GO" id="GO:0000156">
    <property type="term" value="F:phosphorelay response regulator activity"/>
    <property type="evidence" value="ECO:0007669"/>
    <property type="project" value="TreeGrafter"/>
</dbReference>
<dbReference type="Gene3D" id="1.10.10.10">
    <property type="entry name" value="Winged helix-like DNA-binding domain superfamily/Winged helix DNA-binding domain"/>
    <property type="match status" value="1"/>
</dbReference>
<protein>
    <recommendedName>
        <fullName evidence="1">Stage 0 sporulation protein A homolog</fullName>
    </recommendedName>
</protein>
<feature type="DNA-binding region" description="OmpR/PhoB-type" evidence="9">
    <location>
        <begin position="124"/>
        <end position="219"/>
    </location>
</feature>
<dbReference type="InterPro" id="IPR036388">
    <property type="entry name" value="WH-like_DNA-bd_sf"/>
</dbReference>
<evidence type="ECO:0000256" key="9">
    <source>
        <dbReference type="PROSITE-ProRule" id="PRU01091"/>
    </source>
</evidence>
<evidence type="ECO:0000259" key="10">
    <source>
        <dbReference type="PROSITE" id="PS50110"/>
    </source>
</evidence>
<dbReference type="GO" id="GO:0032993">
    <property type="term" value="C:protein-DNA complex"/>
    <property type="evidence" value="ECO:0007669"/>
    <property type="project" value="TreeGrafter"/>
</dbReference>
<reference evidence="12" key="1">
    <citation type="journal article" date="2021" name="PeerJ">
        <title>Extensive microbial diversity within the chicken gut microbiome revealed by metagenomics and culture.</title>
        <authorList>
            <person name="Gilroy R."/>
            <person name="Ravi A."/>
            <person name="Getino M."/>
            <person name="Pursley I."/>
            <person name="Horton D.L."/>
            <person name="Alikhan N.F."/>
            <person name="Baker D."/>
            <person name="Gharbi K."/>
            <person name="Hall N."/>
            <person name="Watson M."/>
            <person name="Adriaenssens E.M."/>
            <person name="Foster-Nyarko E."/>
            <person name="Jarju S."/>
            <person name="Secka A."/>
            <person name="Antonio M."/>
            <person name="Oren A."/>
            <person name="Chaudhuri R.R."/>
            <person name="La Ragione R."/>
            <person name="Hildebrand F."/>
            <person name="Pallen M.J."/>
        </authorList>
    </citation>
    <scope>NUCLEOTIDE SEQUENCE</scope>
    <source>
        <strain evidence="12">CHK192-9172</strain>
    </source>
</reference>
<evidence type="ECO:0000256" key="4">
    <source>
        <dbReference type="ARBA" id="ARBA00023015"/>
    </source>
</evidence>